<dbReference type="InterPro" id="IPR014751">
    <property type="entry name" value="XRCC4-like_C"/>
</dbReference>
<name>A0A0D2EDZ3_9EURO</name>
<reference evidence="3 4" key="1">
    <citation type="submission" date="2015-01" db="EMBL/GenBank/DDBJ databases">
        <title>The Genome Sequence of Exophiala oligosperma CBS72588.</title>
        <authorList>
            <consortium name="The Broad Institute Genomics Platform"/>
            <person name="Cuomo C."/>
            <person name="de Hoog S."/>
            <person name="Gorbushina A."/>
            <person name="Stielow B."/>
            <person name="Teixiera M."/>
            <person name="Abouelleil A."/>
            <person name="Chapman S.B."/>
            <person name="Priest M."/>
            <person name="Young S.K."/>
            <person name="Wortman J."/>
            <person name="Nusbaum C."/>
            <person name="Birren B."/>
        </authorList>
    </citation>
    <scope>NUCLEOTIDE SEQUENCE [LARGE SCALE GENOMIC DNA]</scope>
    <source>
        <strain evidence="3 4">CBS 72588</strain>
    </source>
</reference>
<evidence type="ECO:0000313" key="3">
    <source>
        <dbReference type="EMBL" id="KIW46149.1"/>
    </source>
</evidence>
<dbReference type="PANTHER" id="PTHR42067:SF1">
    <property type="entry name" value="MITOTIC APPARATUS PROTEIN P62"/>
    <property type="match status" value="1"/>
</dbReference>
<sequence>MASWVIRLTKADKEKTPLLVRISQKEGGHDLDLDLLATDGDAAYVGKVRQRSLKKLRAKAYDGSDDDWTAILLHLFRCKTGPNLTATQKTSLDVKCSVSGKDPKGTLTISLLNKIEDITQQLGSIELPQTEDTDEIDLFGWAVQVIDKRDELENTTEEFQETARLKDEVVNALQEQIDELVKAKAEHEEQLLAKFAALLNEKKLKIRNMQRVLSTAQADPSKLKEFQGAKGDAAPSRTRRGTKRRAEPEQTEESDGFETMDVDDVVNNPDEHVSSESGHSTPSPGPEETASEDEDEDVPPTSRLRSQTRSKESREKKIPTTLPPRRELPFPRQATGKVRGVTDKPEKAAGSATPADDEDEETASEDDEL</sequence>
<evidence type="ECO:0000259" key="2">
    <source>
        <dbReference type="Pfam" id="PF21924"/>
    </source>
</evidence>
<evidence type="ECO:0000256" key="1">
    <source>
        <dbReference type="SAM" id="MobiDB-lite"/>
    </source>
</evidence>
<accession>A0A0D2EDZ3</accession>
<dbReference type="OrthoDB" id="8064436at2759"/>
<feature type="compositionally biased region" description="Basic and acidic residues" evidence="1">
    <location>
        <begin position="309"/>
        <end position="329"/>
    </location>
</feature>
<organism evidence="3 4">
    <name type="scientific">Exophiala oligosperma</name>
    <dbReference type="NCBI Taxonomy" id="215243"/>
    <lineage>
        <taxon>Eukaryota</taxon>
        <taxon>Fungi</taxon>
        <taxon>Dikarya</taxon>
        <taxon>Ascomycota</taxon>
        <taxon>Pezizomycotina</taxon>
        <taxon>Eurotiomycetes</taxon>
        <taxon>Chaetothyriomycetidae</taxon>
        <taxon>Chaetothyriales</taxon>
        <taxon>Herpotrichiellaceae</taxon>
        <taxon>Exophiala</taxon>
    </lineage>
</organism>
<dbReference type="VEuPathDB" id="FungiDB:PV06_01836"/>
<feature type="region of interest" description="Disordered" evidence="1">
    <location>
        <begin position="214"/>
        <end position="369"/>
    </location>
</feature>
<evidence type="ECO:0000313" key="4">
    <source>
        <dbReference type="Proteomes" id="UP000053342"/>
    </source>
</evidence>
<feature type="compositionally biased region" description="Acidic residues" evidence="1">
    <location>
        <begin position="289"/>
        <end position="298"/>
    </location>
</feature>
<dbReference type="Proteomes" id="UP000053342">
    <property type="component" value="Unassembled WGS sequence"/>
</dbReference>
<dbReference type="STRING" id="215243.A0A0D2EDZ3"/>
<dbReference type="SUPFAM" id="SSF58022">
    <property type="entry name" value="XRCC4, C-terminal oligomerization domain"/>
    <property type="match status" value="1"/>
</dbReference>
<keyword evidence="4" id="KW-1185">Reference proteome</keyword>
<protein>
    <recommendedName>
        <fullName evidence="2">XRCC4 coiled-coil domain-containing protein</fullName>
    </recommendedName>
</protein>
<dbReference type="HOGENOM" id="CLU_044616_2_0_1"/>
<dbReference type="GeneID" id="27353910"/>
<dbReference type="Gene3D" id="1.20.5.370">
    <property type="match status" value="1"/>
</dbReference>
<dbReference type="InterPro" id="IPR053962">
    <property type="entry name" value="XRCC4_CC"/>
</dbReference>
<dbReference type="AlphaFoldDB" id="A0A0D2EDZ3"/>
<dbReference type="EMBL" id="KN847333">
    <property type="protein sequence ID" value="KIW46149.1"/>
    <property type="molecule type" value="Genomic_DNA"/>
</dbReference>
<gene>
    <name evidence="3" type="ORF">PV06_01836</name>
</gene>
<dbReference type="RefSeq" id="XP_016266365.1">
    <property type="nucleotide sequence ID" value="XM_016402468.1"/>
</dbReference>
<feature type="compositionally biased region" description="Acidic residues" evidence="1">
    <location>
        <begin position="355"/>
        <end position="369"/>
    </location>
</feature>
<proteinExistence type="predicted"/>
<dbReference type="PANTHER" id="PTHR42067">
    <property type="entry name" value="YALI0C15378P"/>
    <property type="match status" value="1"/>
</dbReference>
<feature type="domain" description="XRCC4 coiled-coil" evidence="2">
    <location>
        <begin position="151"/>
        <end position="209"/>
    </location>
</feature>
<dbReference type="Pfam" id="PF21924">
    <property type="entry name" value="XRCC4_CC"/>
    <property type="match status" value="1"/>
</dbReference>
<feature type="compositionally biased region" description="Acidic residues" evidence="1">
    <location>
        <begin position="249"/>
        <end position="264"/>
    </location>
</feature>